<dbReference type="EMBL" id="JAQPOK010000159">
    <property type="protein sequence ID" value="MDJ1181281.1"/>
    <property type="molecule type" value="Genomic_DNA"/>
</dbReference>
<accession>A0ABT7BS06</accession>
<evidence type="ECO:0000313" key="1">
    <source>
        <dbReference type="EMBL" id="MDJ1181281.1"/>
    </source>
</evidence>
<sequence>MAIGEEVLNLVNPLTFRDLTVTQTTGSSGVETQIRVSATNELLVSLTGVSANAVTAEVFVV</sequence>
<keyword evidence="2" id="KW-1185">Reference proteome</keyword>
<dbReference type="Proteomes" id="UP001231370">
    <property type="component" value="Unassembled WGS sequence"/>
</dbReference>
<comment type="caution">
    <text evidence="1">The sequence shown here is derived from an EMBL/GenBank/DDBJ whole genome shotgun (WGS) entry which is preliminary data.</text>
</comment>
<gene>
    <name evidence="1" type="ORF">PJF56_20675</name>
</gene>
<reference evidence="1 2" key="1">
    <citation type="submission" date="2023-01" db="EMBL/GenBank/DDBJ databases">
        <title>Novel diversity within Roseofilum (Cyanobacteria; Desertifilaceae) from marine benthic mats with descriptions of four novel species.</title>
        <authorList>
            <person name="Wang Y."/>
            <person name="Berthold D.E."/>
            <person name="Hu J."/>
            <person name="Lefler F.W."/>
            <person name="Laughinghouse H.D. IV."/>
        </authorList>
    </citation>
    <scope>NUCLEOTIDE SEQUENCE [LARGE SCALE GENOMIC DNA]</scope>
    <source>
        <strain evidence="1 2">BLCC-M91</strain>
    </source>
</reference>
<organism evidence="1 2">
    <name type="scientific">Roseofilum halophilum BLCC-M91</name>
    <dbReference type="NCBI Taxonomy" id="3022259"/>
    <lineage>
        <taxon>Bacteria</taxon>
        <taxon>Bacillati</taxon>
        <taxon>Cyanobacteriota</taxon>
        <taxon>Cyanophyceae</taxon>
        <taxon>Desertifilales</taxon>
        <taxon>Desertifilaceae</taxon>
        <taxon>Roseofilum</taxon>
        <taxon>Roseofilum halophilum</taxon>
    </lineage>
</organism>
<dbReference type="RefSeq" id="WP_283764580.1">
    <property type="nucleotide sequence ID" value="NZ_JAQPOK010000159.1"/>
</dbReference>
<evidence type="ECO:0000313" key="2">
    <source>
        <dbReference type="Proteomes" id="UP001231370"/>
    </source>
</evidence>
<proteinExistence type="predicted"/>
<name>A0ABT7BS06_9CYAN</name>
<protein>
    <submittedName>
        <fullName evidence="1">Uncharacterized protein</fullName>
    </submittedName>
</protein>